<organism evidence="2 3">
    <name type="scientific">Neurospora tetraspora</name>
    <dbReference type="NCBI Taxonomy" id="94610"/>
    <lineage>
        <taxon>Eukaryota</taxon>
        <taxon>Fungi</taxon>
        <taxon>Dikarya</taxon>
        <taxon>Ascomycota</taxon>
        <taxon>Pezizomycotina</taxon>
        <taxon>Sordariomycetes</taxon>
        <taxon>Sordariomycetidae</taxon>
        <taxon>Sordariales</taxon>
        <taxon>Sordariaceae</taxon>
        <taxon>Neurospora</taxon>
    </lineage>
</organism>
<feature type="region of interest" description="Disordered" evidence="1">
    <location>
        <begin position="96"/>
        <end position="154"/>
    </location>
</feature>
<evidence type="ECO:0000313" key="2">
    <source>
        <dbReference type="EMBL" id="KAK3340366.1"/>
    </source>
</evidence>
<reference evidence="2" key="1">
    <citation type="journal article" date="2023" name="Mol. Phylogenet. Evol.">
        <title>Genome-scale phylogeny and comparative genomics of the fungal order Sordariales.</title>
        <authorList>
            <person name="Hensen N."/>
            <person name="Bonometti L."/>
            <person name="Westerberg I."/>
            <person name="Brannstrom I.O."/>
            <person name="Guillou S."/>
            <person name="Cros-Aarteil S."/>
            <person name="Calhoun S."/>
            <person name="Haridas S."/>
            <person name="Kuo A."/>
            <person name="Mondo S."/>
            <person name="Pangilinan J."/>
            <person name="Riley R."/>
            <person name="LaButti K."/>
            <person name="Andreopoulos B."/>
            <person name="Lipzen A."/>
            <person name="Chen C."/>
            <person name="Yan M."/>
            <person name="Daum C."/>
            <person name="Ng V."/>
            <person name="Clum A."/>
            <person name="Steindorff A."/>
            <person name="Ohm R.A."/>
            <person name="Martin F."/>
            <person name="Silar P."/>
            <person name="Natvig D.O."/>
            <person name="Lalanne C."/>
            <person name="Gautier V."/>
            <person name="Ament-Velasquez S.L."/>
            <person name="Kruys A."/>
            <person name="Hutchinson M.I."/>
            <person name="Powell A.J."/>
            <person name="Barry K."/>
            <person name="Miller A.N."/>
            <person name="Grigoriev I.V."/>
            <person name="Debuchy R."/>
            <person name="Gladieux P."/>
            <person name="Hiltunen Thoren M."/>
            <person name="Johannesson H."/>
        </authorList>
    </citation>
    <scope>NUCLEOTIDE SEQUENCE</scope>
    <source>
        <strain evidence="2">CBS 560.94</strain>
    </source>
</reference>
<comment type="caution">
    <text evidence="2">The sequence shown here is derived from an EMBL/GenBank/DDBJ whole genome shotgun (WGS) entry which is preliminary data.</text>
</comment>
<proteinExistence type="predicted"/>
<keyword evidence="3" id="KW-1185">Reference proteome</keyword>
<feature type="compositionally biased region" description="Polar residues" evidence="1">
    <location>
        <begin position="111"/>
        <end position="127"/>
    </location>
</feature>
<feature type="compositionally biased region" description="Basic residues" evidence="1">
    <location>
        <begin position="18"/>
        <end position="36"/>
    </location>
</feature>
<sequence length="221" mass="24368">MFRTSTTSSDSALDKVWKTKTKKRKRRGGSRGSRKQRNNDPVESDSVGGPTCALKWVYVCIDSEGLEHGIGIPALQDGALEGYILRLHPEEGAIPTAIPRSSLNAKRREPQSSNRCRGTADDTTNLSYPDRKRSPRQPPVRTSGRAAYERQPSAPELISSASIPIFWQSRPPTITISRRPASGKLRAFSNTFAPYFAITTSYLSRIAIALHVGKVIANYPN</sequence>
<name>A0AAE0MPB9_9PEZI</name>
<dbReference type="Proteomes" id="UP001278500">
    <property type="component" value="Unassembled WGS sequence"/>
</dbReference>
<gene>
    <name evidence="2" type="ORF">B0H65DRAFT_444374</name>
</gene>
<dbReference type="GeneID" id="87862835"/>
<dbReference type="AlphaFoldDB" id="A0AAE0MPB9"/>
<dbReference type="RefSeq" id="XP_062679308.1">
    <property type="nucleotide sequence ID" value="XM_062825681.1"/>
</dbReference>
<feature type="compositionally biased region" description="Polar residues" evidence="1">
    <location>
        <begin position="1"/>
        <end position="11"/>
    </location>
</feature>
<dbReference type="EMBL" id="JAUEPP010000006">
    <property type="protein sequence ID" value="KAK3340366.1"/>
    <property type="molecule type" value="Genomic_DNA"/>
</dbReference>
<feature type="region of interest" description="Disordered" evidence="1">
    <location>
        <begin position="1"/>
        <end position="47"/>
    </location>
</feature>
<reference evidence="2" key="2">
    <citation type="submission" date="2023-06" db="EMBL/GenBank/DDBJ databases">
        <authorList>
            <consortium name="Lawrence Berkeley National Laboratory"/>
            <person name="Haridas S."/>
            <person name="Hensen N."/>
            <person name="Bonometti L."/>
            <person name="Westerberg I."/>
            <person name="Brannstrom I.O."/>
            <person name="Guillou S."/>
            <person name="Cros-Aarteil S."/>
            <person name="Calhoun S."/>
            <person name="Kuo A."/>
            <person name="Mondo S."/>
            <person name="Pangilinan J."/>
            <person name="Riley R."/>
            <person name="Labutti K."/>
            <person name="Andreopoulos B."/>
            <person name="Lipzen A."/>
            <person name="Chen C."/>
            <person name="Yanf M."/>
            <person name="Daum C."/>
            <person name="Ng V."/>
            <person name="Clum A."/>
            <person name="Steindorff A."/>
            <person name="Ohm R."/>
            <person name="Martin F."/>
            <person name="Silar P."/>
            <person name="Natvig D."/>
            <person name="Lalanne C."/>
            <person name="Gautier V."/>
            <person name="Ament-Velasquez S.L."/>
            <person name="Kruys A."/>
            <person name="Hutchinson M.I."/>
            <person name="Powell A.J."/>
            <person name="Barry K."/>
            <person name="Miller A.N."/>
            <person name="Grigoriev I.V."/>
            <person name="Debuchy R."/>
            <person name="Gladieux P."/>
            <person name="Thoren M.H."/>
            <person name="Johannesson H."/>
        </authorList>
    </citation>
    <scope>NUCLEOTIDE SEQUENCE</scope>
    <source>
        <strain evidence="2">CBS 560.94</strain>
    </source>
</reference>
<evidence type="ECO:0000313" key="3">
    <source>
        <dbReference type="Proteomes" id="UP001278500"/>
    </source>
</evidence>
<protein>
    <submittedName>
        <fullName evidence="2">Uncharacterized protein</fullName>
    </submittedName>
</protein>
<evidence type="ECO:0000256" key="1">
    <source>
        <dbReference type="SAM" id="MobiDB-lite"/>
    </source>
</evidence>
<accession>A0AAE0MPB9</accession>